<protein>
    <submittedName>
        <fullName evidence="1 2">Uncharacterized protein</fullName>
    </submittedName>
</protein>
<dbReference type="AlphaFoldDB" id="A0A2K1IJE4"/>
<dbReference type="Proteomes" id="UP000006727">
    <property type="component" value="Chromosome 23"/>
</dbReference>
<evidence type="ECO:0000313" key="1">
    <source>
        <dbReference type="EMBL" id="PNR29395.1"/>
    </source>
</evidence>
<dbReference type="EnsemblPlants" id="Pp3c23_14840V3.1">
    <property type="protein sequence ID" value="Pp3c23_14840V3.1"/>
    <property type="gene ID" value="Pp3c23_14840"/>
</dbReference>
<reference evidence="2" key="3">
    <citation type="submission" date="2020-12" db="UniProtKB">
        <authorList>
            <consortium name="EnsemblPlants"/>
        </authorList>
    </citation>
    <scope>IDENTIFICATION</scope>
</reference>
<accession>A0A2K1IJE4</accession>
<organism evidence="1">
    <name type="scientific">Physcomitrium patens</name>
    <name type="common">Spreading-leaved earth moss</name>
    <name type="synonym">Physcomitrella patens</name>
    <dbReference type="NCBI Taxonomy" id="3218"/>
    <lineage>
        <taxon>Eukaryota</taxon>
        <taxon>Viridiplantae</taxon>
        <taxon>Streptophyta</taxon>
        <taxon>Embryophyta</taxon>
        <taxon>Bryophyta</taxon>
        <taxon>Bryophytina</taxon>
        <taxon>Bryopsida</taxon>
        <taxon>Funariidae</taxon>
        <taxon>Funariales</taxon>
        <taxon>Funariaceae</taxon>
        <taxon>Physcomitrium</taxon>
    </lineage>
</organism>
<sequence>MLQPSILQKLLQDNSGKRLMVAQISSNGWLQVMAEQEMDKRVAMQAAVEATEKVTSEKKERAWSALHYALEAKRIPQRVFLHVQTAHLDTWVNGT</sequence>
<gene>
    <name evidence="1" type="ORF">PHYPA_028088</name>
</gene>
<evidence type="ECO:0000313" key="2">
    <source>
        <dbReference type="EnsemblPlants" id="Pp3c23_14840V3.1"/>
    </source>
</evidence>
<reference evidence="1 3" key="2">
    <citation type="journal article" date="2018" name="Plant J.">
        <title>The Physcomitrella patens chromosome-scale assembly reveals moss genome structure and evolution.</title>
        <authorList>
            <person name="Lang D."/>
            <person name="Ullrich K.K."/>
            <person name="Murat F."/>
            <person name="Fuchs J."/>
            <person name="Jenkins J."/>
            <person name="Haas F.B."/>
            <person name="Piednoel M."/>
            <person name="Gundlach H."/>
            <person name="Van Bel M."/>
            <person name="Meyberg R."/>
            <person name="Vives C."/>
            <person name="Morata J."/>
            <person name="Symeonidi A."/>
            <person name="Hiss M."/>
            <person name="Muchero W."/>
            <person name="Kamisugi Y."/>
            <person name="Saleh O."/>
            <person name="Blanc G."/>
            <person name="Decker E.L."/>
            <person name="van Gessel N."/>
            <person name="Grimwood J."/>
            <person name="Hayes R.D."/>
            <person name="Graham S.W."/>
            <person name="Gunter L.E."/>
            <person name="McDaniel S.F."/>
            <person name="Hoernstein S.N.W."/>
            <person name="Larsson A."/>
            <person name="Li F.W."/>
            <person name="Perroud P.F."/>
            <person name="Phillips J."/>
            <person name="Ranjan P."/>
            <person name="Rokshar D.S."/>
            <person name="Rothfels C.J."/>
            <person name="Schneider L."/>
            <person name="Shu S."/>
            <person name="Stevenson D.W."/>
            <person name="Thummler F."/>
            <person name="Tillich M."/>
            <person name="Villarreal Aguilar J.C."/>
            <person name="Widiez T."/>
            <person name="Wong G.K."/>
            <person name="Wymore A."/>
            <person name="Zhang Y."/>
            <person name="Zimmer A.D."/>
            <person name="Quatrano R.S."/>
            <person name="Mayer K.F.X."/>
            <person name="Goodstein D."/>
            <person name="Casacuberta J.M."/>
            <person name="Vandepoele K."/>
            <person name="Reski R."/>
            <person name="Cuming A.C."/>
            <person name="Tuskan G.A."/>
            <person name="Maumus F."/>
            <person name="Salse J."/>
            <person name="Schmutz J."/>
            <person name="Rensing S.A."/>
        </authorList>
    </citation>
    <scope>NUCLEOTIDE SEQUENCE [LARGE SCALE GENOMIC DNA]</scope>
    <source>
        <strain evidence="2 3">cv. Gransden 2004</strain>
    </source>
</reference>
<reference evidence="1 3" key="1">
    <citation type="journal article" date="2008" name="Science">
        <title>The Physcomitrella genome reveals evolutionary insights into the conquest of land by plants.</title>
        <authorList>
            <person name="Rensing S."/>
            <person name="Lang D."/>
            <person name="Zimmer A."/>
            <person name="Terry A."/>
            <person name="Salamov A."/>
            <person name="Shapiro H."/>
            <person name="Nishiyama T."/>
            <person name="Perroud P.-F."/>
            <person name="Lindquist E."/>
            <person name="Kamisugi Y."/>
            <person name="Tanahashi T."/>
            <person name="Sakakibara K."/>
            <person name="Fujita T."/>
            <person name="Oishi K."/>
            <person name="Shin-I T."/>
            <person name="Kuroki Y."/>
            <person name="Toyoda A."/>
            <person name="Suzuki Y."/>
            <person name="Hashimoto A."/>
            <person name="Yamaguchi K."/>
            <person name="Sugano A."/>
            <person name="Kohara Y."/>
            <person name="Fujiyama A."/>
            <person name="Anterola A."/>
            <person name="Aoki S."/>
            <person name="Ashton N."/>
            <person name="Barbazuk W.B."/>
            <person name="Barker E."/>
            <person name="Bennetzen J."/>
            <person name="Bezanilla M."/>
            <person name="Blankenship R."/>
            <person name="Cho S.H."/>
            <person name="Dutcher S."/>
            <person name="Estelle M."/>
            <person name="Fawcett J.A."/>
            <person name="Gundlach H."/>
            <person name="Hanada K."/>
            <person name="Heyl A."/>
            <person name="Hicks K.A."/>
            <person name="Hugh J."/>
            <person name="Lohr M."/>
            <person name="Mayer K."/>
            <person name="Melkozernov A."/>
            <person name="Murata T."/>
            <person name="Nelson D."/>
            <person name="Pils B."/>
            <person name="Prigge M."/>
            <person name="Reiss B."/>
            <person name="Renner T."/>
            <person name="Rombauts S."/>
            <person name="Rushton P."/>
            <person name="Sanderfoot A."/>
            <person name="Schween G."/>
            <person name="Shiu S.-H."/>
            <person name="Stueber K."/>
            <person name="Theodoulou F.L."/>
            <person name="Tu H."/>
            <person name="Van de Peer Y."/>
            <person name="Verrier P.J."/>
            <person name="Waters E."/>
            <person name="Wood A."/>
            <person name="Yang L."/>
            <person name="Cove D."/>
            <person name="Cuming A."/>
            <person name="Hasebe M."/>
            <person name="Lucas S."/>
            <person name="Mishler D.B."/>
            <person name="Reski R."/>
            <person name="Grigoriev I."/>
            <person name="Quatrano R.S."/>
            <person name="Boore J.L."/>
        </authorList>
    </citation>
    <scope>NUCLEOTIDE SEQUENCE [LARGE SCALE GENOMIC DNA]</scope>
    <source>
        <strain evidence="2 3">cv. Gransden 2004</strain>
    </source>
</reference>
<dbReference type="InParanoid" id="A0A2K1IJE4"/>
<dbReference type="Gramene" id="Pp3c23_14840V3.1">
    <property type="protein sequence ID" value="Pp3c23_14840V3.1"/>
    <property type="gene ID" value="Pp3c23_14840"/>
</dbReference>
<evidence type="ECO:0000313" key="3">
    <source>
        <dbReference type="Proteomes" id="UP000006727"/>
    </source>
</evidence>
<dbReference type="EMBL" id="ABEU02000023">
    <property type="protein sequence ID" value="PNR29395.1"/>
    <property type="molecule type" value="Genomic_DNA"/>
</dbReference>
<keyword evidence="3" id="KW-1185">Reference proteome</keyword>
<proteinExistence type="predicted"/>
<name>A0A2K1IJE4_PHYPA</name>